<evidence type="ECO:0000313" key="2">
    <source>
        <dbReference type="Proteomes" id="UP000248329"/>
    </source>
</evidence>
<sequence length="364" mass="41993">MQGARVTVIHCQSPINVSVGGSSNTTRRDAGLRSDYYILQDGILKRKENTVYFHNKEGKRVLPINKIYSIYAYGKLSFSSGVVSYLAKNGIPIHFFNYYGFYEGSMYPRETLISGDLVIHQAAHYLDGEKRGYLAAQFIEGSSRNILKNLGYYARSKEDVQDAIDRYIEKIEHEIARIPSANTIPEMMNVEGRIRDLYYSALDVIFPDEYKITKRTRRPPENRMNTLISFGNSLMYTTVLSEIYNTQLNPTISYLHEPFERRFSLSLDVSEIFKPVIVDRIILKLVNKNMLDDGCFRGEIGDMLLSEKGKKIFLAEYNAKLGTTIKHKGLKRNVSYKRLIRLELYKLAKHVLGDAEYKPLVMWW</sequence>
<protein>
    <submittedName>
        <fullName evidence="1">Subtype I-B CRISPR-associated endonuclease Cas1</fullName>
    </submittedName>
</protein>
<evidence type="ECO:0000313" key="1">
    <source>
        <dbReference type="EMBL" id="PXF58634.1"/>
    </source>
</evidence>
<name>A0AC61L0D1_9EURY</name>
<accession>A0AC61L0D1</accession>
<keyword evidence="1" id="KW-0255">Endonuclease</keyword>
<keyword evidence="1" id="KW-0378">Hydrolase</keyword>
<reference evidence="1" key="1">
    <citation type="submission" date="2018-01" db="EMBL/GenBank/DDBJ databases">
        <authorList>
            <person name="Krukenberg V."/>
        </authorList>
    </citation>
    <scope>NUCLEOTIDE SEQUENCE</scope>
    <source>
        <strain evidence="1">E20ANME2</strain>
    </source>
</reference>
<gene>
    <name evidence="1" type="ORF">C4B59_12935</name>
</gene>
<organism evidence="1 2">
    <name type="scientific">Candidatus Methanogaster sp</name>
    <dbReference type="NCBI Taxonomy" id="3386292"/>
    <lineage>
        <taxon>Archaea</taxon>
        <taxon>Methanobacteriati</taxon>
        <taxon>Methanobacteriota</taxon>
        <taxon>Stenosarchaea group</taxon>
        <taxon>Methanomicrobia</taxon>
        <taxon>Methanosarcinales</taxon>
        <taxon>ANME-2 cluster</taxon>
        <taxon>Candidatus Methanogasteraceae</taxon>
        <taxon>Candidatus Methanogaster</taxon>
    </lineage>
</organism>
<dbReference type="EMBL" id="PQXF01000034">
    <property type="protein sequence ID" value="PXF58634.1"/>
    <property type="molecule type" value="Genomic_DNA"/>
</dbReference>
<proteinExistence type="predicted"/>
<dbReference type="Proteomes" id="UP000248329">
    <property type="component" value="Unassembled WGS sequence"/>
</dbReference>
<keyword evidence="1" id="KW-0540">Nuclease</keyword>
<comment type="caution">
    <text evidence="1">The sequence shown here is derived from an EMBL/GenBank/DDBJ whole genome shotgun (WGS) entry which is preliminary data.</text>
</comment>